<dbReference type="InterPro" id="IPR008969">
    <property type="entry name" value="CarboxyPept-like_regulatory"/>
</dbReference>
<evidence type="ECO:0000313" key="10">
    <source>
        <dbReference type="Proteomes" id="UP000182409"/>
    </source>
</evidence>
<dbReference type="InterPro" id="IPR057601">
    <property type="entry name" value="Oar-like_b-barrel"/>
</dbReference>
<reference evidence="9 10" key="1">
    <citation type="submission" date="2016-10" db="EMBL/GenBank/DDBJ databases">
        <authorList>
            <person name="de Groot N.N."/>
        </authorList>
    </citation>
    <scope>NUCLEOTIDE SEQUENCE [LARGE SCALE GENOMIC DNA]</scope>
    <source>
        <strain evidence="9 10">AB35.6</strain>
    </source>
</reference>
<keyword evidence="9" id="KW-0675">Receptor</keyword>
<keyword evidence="3" id="KW-1134">Transmembrane beta strand</keyword>
<evidence type="ECO:0000313" key="9">
    <source>
        <dbReference type="EMBL" id="SEC44674.1"/>
    </source>
</evidence>
<dbReference type="Pfam" id="PF25183">
    <property type="entry name" value="OMP_b-brl_4"/>
    <property type="match status" value="1"/>
</dbReference>
<keyword evidence="5" id="KW-0472">Membrane</keyword>
<keyword evidence="6" id="KW-0998">Cell outer membrane</keyword>
<evidence type="ECO:0000256" key="2">
    <source>
        <dbReference type="ARBA" id="ARBA00022448"/>
    </source>
</evidence>
<dbReference type="Pfam" id="PF13620">
    <property type="entry name" value="CarboxypepD_reg"/>
    <property type="match status" value="1"/>
</dbReference>
<dbReference type="EMBL" id="FNSD01000001">
    <property type="protein sequence ID" value="SEC44674.1"/>
    <property type="molecule type" value="Genomic_DNA"/>
</dbReference>
<dbReference type="RefSeq" id="WP_244502136.1">
    <property type="nucleotide sequence ID" value="NZ_FNSD01000001.1"/>
</dbReference>
<dbReference type="AlphaFoldDB" id="A0A1H4SKX7"/>
<evidence type="ECO:0000256" key="6">
    <source>
        <dbReference type="ARBA" id="ARBA00023237"/>
    </source>
</evidence>
<comment type="subcellular location">
    <subcellularLocation>
        <location evidence="1">Cell outer membrane</location>
        <topology evidence="1">Multi-pass membrane protein</topology>
    </subcellularLocation>
</comment>
<feature type="signal peptide" evidence="7">
    <location>
        <begin position="1"/>
        <end position="23"/>
    </location>
</feature>
<dbReference type="PANTHER" id="PTHR30069:SF46">
    <property type="entry name" value="OAR PROTEIN"/>
    <property type="match status" value="1"/>
</dbReference>
<protein>
    <submittedName>
        <fullName evidence="9">TonB-dependent Receptor Plug Domain</fullName>
    </submittedName>
</protein>
<gene>
    <name evidence="9" type="ORF">SAMN05443244_3479</name>
</gene>
<proteinExistence type="predicted"/>
<evidence type="ECO:0000256" key="3">
    <source>
        <dbReference type="ARBA" id="ARBA00022452"/>
    </source>
</evidence>
<dbReference type="GO" id="GO:0015344">
    <property type="term" value="F:siderophore uptake transmembrane transporter activity"/>
    <property type="evidence" value="ECO:0007669"/>
    <property type="project" value="TreeGrafter"/>
</dbReference>
<keyword evidence="4" id="KW-0812">Transmembrane</keyword>
<organism evidence="9 10">
    <name type="scientific">Terriglobus roseus</name>
    <dbReference type="NCBI Taxonomy" id="392734"/>
    <lineage>
        <taxon>Bacteria</taxon>
        <taxon>Pseudomonadati</taxon>
        <taxon>Acidobacteriota</taxon>
        <taxon>Terriglobia</taxon>
        <taxon>Terriglobales</taxon>
        <taxon>Acidobacteriaceae</taxon>
        <taxon>Terriglobus</taxon>
    </lineage>
</organism>
<evidence type="ECO:0000256" key="5">
    <source>
        <dbReference type="ARBA" id="ARBA00023136"/>
    </source>
</evidence>
<name>A0A1H4SKX7_9BACT</name>
<dbReference type="SUPFAM" id="SSF56935">
    <property type="entry name" value="Porins"/>
    <property type="match status" value="1"/>
</dbReference>
<dbReference type="GO" id="GO:0009279">
    <property type="term" value="C:cell outer membrane"/>
    <property type="evidence" value="ECO:0007669"/>
    <property type="project" value="UniProtKB-SubCell"/>
</dbReference>
<dbReference type="PANTHER" id="PTHR30069">
    <property type="entry name" value="TONB-DEPENDENT OUTER MEMBRANE RECEPTOR"/>
    <property type="match status" value="1"/>
</dbReference>
<dbReference type="InterPro" id="IPR039426">
    <property type="entry name" value="TonB-dep_rcpt-like"/>
</dbReference>
<dbReference type="SUPFAM" id="SSF49464">
    <property type="entry name" value="Carboxypeptidase regulatory domain-like"/>
    <property type="match status" value="1"/>
</dbReference>
<dbReference type="InterPro" id="IPR037066">
    <property type="entry name" value="Plug_dom_sf"/>
</dbReference>
<evidence type="ECO:0000256" key="4">
    <source>
        <dbReference type="ARBA" id="ARBA00022692"/>
    </source>
</evidence>
<dbReference type="Gene3D" id="2.60.40.1120">
    <property type="entry name" value="Carboxypeptidase-like, regulatory domain"/>
    <property type="match status" value="1"/>
</dbReference>
<keyword evidence="7" id="KW-0732">Signal</keyword>
<dbReference type="InterPro" id="IPR036942">
    <property type="entry name" value="Beta-barrel_TonB_sf"/>
</dbReference>
<sequence length="1252" mass="134309">MTLRKPFRSIVFGASFSSPMRIAAPLAIAATMMLSAGAQLSGKGTINGRVLDTEGAAVPDATVTITDNGTNKKISIKTSASGEYTFSLDPGKYTINVSHEGFKTVVQENVNVNALQSFSVDVSLPIGGTTEEITVSDAPPTIETSNATLGVTIEQEQYAALPLIQDGGSQRRATDFASLLPGVSAQTTNGNQTTNAGTVNGGGSRGAVSAIYINGVPITSVAGEGDPRFVWSSMAVDAIEQFQVQTVGYPAIYEGQGVQNYIVKRGTNKVHGAIYDYFRDTGLDTWGFQKSTNPITGKLQKPTEHQHEYGMFLGFPIIKDKAFIFGGYEGYHYTRQVPFQLETVPTARMRRGDFGELLTNPAACGTARTTVGVAGCIYDPSSTQLTTANGSATTQAYSRIPYANNIIPTAAQSAVAQRLQSYLPAPTNGNINNNYLVNYKTGLDNWTTTNRVDWTINEKQTFSAVIAFGRQASAGPAAVTVSSTSNGLPAPYISAQAFTPKTKVFLFEHTYAITPHITNQLKYGYGRYDGPGYNQDIGGTFGAAANGITGLPAGQASDSFPTVTFTGNTNINRWAGYSSNRPVASGYVALDNLQWVKGSHSMTFGFQVAWMQYNYLVNATGVNPLQLAFNSTATAGFSNNTTALATSGQAYASFLTGATNSGSFTQSAVPETGARFRPMSPYFQDNWKVNSRLTLDYGLRWDFFPAYTEVKDRFAYFDPNATNPLTGSKGAVAFGGQGNGHCNCSSPVNNYFKNFGPRVGFAFQADPKTVFRGSYGIVYTHGNANGGSATSRQGTGLEGYSVTPTTTFVQPVAGQTGSQYWKLDNPYPAYTAPPNLDPSIGTSYTTLTSASSQTPTYADPYYGGRAPQFINWSFGMQRELSPSTTLTISYVGSQGHFLQPDSLNARGLYSNQLDPKYLGLGSQLSNSATAANRAAAGITTLPYASFGGSQNPSIAQLLKPYAQYSSISDAYGFVGNTRFHALQIYATKRLTHGLTAMINYQWARSIDNNGTFRSGYDIPAAYSTDGQFHAARSLDKSLSLGDQRHKFVVTGAYNLPFGTGELGGGNPFTRALFGGFRLSSIFTAYSGAPLSITQNSCNTNPSQNVCYPTLNPNYVGNGRVQNLSRPHTQSDLGSVKYLDPSAFVATPDYRFATTARTAAYSGLFQPGNYKLDMSLRRAFGIPMGNLHEGTKLVFEADYFNVTNHTHFVYSQSNAALATWQPATSTTSSYGQMVVDTNAPTNRALQLAARIEF</sequence>
<evidence type="ECO:0000256" key="1">
    <source>
        <dbReference type="ARBA" id="ARBA00004571"/>
    </source>
</evidence>
<evidence type="ECO:0000259" key="8">
    <source>
        <dbReference type="Pfam" id="PF25183"/>
    </source>
</evidence>
<accession>A0A1H4SKX7</accession>
<evidence type="ECO:0000256" key="7">
    <source>
        <dbReference type="SAM" id="SignalP"/>
    </source>
</evidence>
<dbReference type="GO" id="GO:0044718">
    <property type="term" value="P:siderophore transmembrane transport"/>
    <property type="evidence" value="ECO:0007669"/>
    <property type="project" value="TreeGrafter"/>
</dbReference>
<dbReference type="Gene3D" id="2.40.170.20">
    <property type="entry name" value="TonB-dependent receptor, beta-barrel domain"/>
    <property type="match status" value="1"/>
</dbReference>
<dbReference type="Gene3D" id="2.170.130.10">
    <property type="entry name" value="TonB-dependent receptor, plug domain"/>
    <property type="match status" value="1"/>
</dbReference>
<dbReference type="Proteomes" id="UP000182409">
    <property type="component" value="Unassembled WGS sequence"/>
</dbReference>
<keyword evidence="2" id="KW-0813">Transport</keyword>
<feature type="chain" id="PRO_5010367630" evidence="7">
    <location>
        <begin position="24"/>
        <end position="1252"/>
    </location>
</feature>
<feature type="domain" description="TonB-dependent transporter Oar-like beta-barrel" evidence="8">
    <location>
        <begin position="263"/>
        <end position="1245"/>
    </location>
</feature>